<name>A0A150G940_GONPE</name>
<sequence>MQILNPMLKYEVTKKVLYNRQLHLHLRNKGRERFPNNFDLTGIRGPKPTGEQLHNMVQHDGHLEAALAGSMYGFHAAVHAYNTRSSSPPDHVVLVQRTGRIAEYGIALGSTCPDFYMFYHTADSVTQLQDPHNHVWMYFKTERSDRVFIDVGSLPYGMGMMLNIVPYLPNGTPESQLRDMTPQFGVPAAVLDRNDVAQLDRLLAASSRAGSGAPQGYLADRHRMPVSSMPPDAPPEEAVRALLDQLRQAREPAPPELTLAAPGSPYAGTAAAQRPVRIPFRDDPLDEHVRAAMPFFECAFRNTYAALEQAPLALGPIILSSGVPLQTLPPPPQGACRLYPPSLDNARCAASWLDLGDVARRAAEGEQRALEARMAEARAGGGMVRPGTGTSTGTGTGARARPGTGRPASGRPR</sequence>
<gene>
    <name evidence="2" type="ORF">GPECTOR_44g4</name>
</gene>
<evidence type="ECO:0000256" key="1">
    <source>
        <dbReference type="SAM" id="MobiDB-lite"/>
    </source>
</evidence>
<dbReference type="AlphaFoldDB" id="A0A150G940"/>
<feature type="compositionally biased region" description="Low complexity" evidence="1">
    <location>
        <begin position="397"/>
        <end position="413"/>
    </location>
</feature>
<evidence type="ECO:0000313" key="3">
    <source>
        <dbReference type="Proteomes" id="UP000075714"/>
    </source>
</evidence>
<dbReference type="OrthoDB" id="534422at2759"/>
<comment type="caution">
    <text evidence="2">The sequence shown here is derived from an EMBL/GenBank/DDBJ whole genome shotgun (WGS) entry which is preliminary data.</text>
</comment>
<dbReference type="Proteomes" id="UP000075714">
    <property type="component" value="Unassembled WGS sequence"/>
</dbReference>
<dbReference type="EMBL" id="LSYV01000045">
    <property type="protein sequence ID" value="KXZ46362.1"/>
    <property type="molecule type" value="Genomic_DNA"/>
</dbReference>
<proteinExistence type="predicted"/>
<reference evidence="3" key="1">
    <citation type="journal article" date="2016" name="Nat. Commun.">
        <title>The Gonium pectorale genome demonstrates co-option of cell cycle regulation during the evolution of multicellularity.</title>
        <authorList>
            <person name="Hanschen E.R."/>
            <person name="Marriage T.N."/>
            <person name="Ferris P.J."/>
            <person name="Hamaji T."/>
            <person name="Toyoda A."/>
            <person name="Fujiyama A."/>
            <person name="Neme R."/>
            <person name="Noguchi H."/>
            <person name="Minakuchi Y."/>
            <person name="Suzuki M."/>
            <person name="Kawai-Toyooka H."/>
            <person name="Smith D.R."/>
            <person name="Sparks H."/>
            <person name="Anderson J."/>
            <person name="Bakaric R."/>
            <person name="Luria V."/>
            <person name="Karger A."/>
            <person name="Kirschner M.W."/>
            <person name="Durand P.M."/>
            <person name="Michod R.E."/>
            <person name="Nozaki H."/>
            <person name="Olson B.J."/>
        </authorList>
    </citation>
    <scope>NUCLEOTIDE SEQUENCE [LARGE SCALE GENOMIC DNA]</scope>
    <source>
        <strain evidence="3">NIES-2863</strain>
    </source>
</reference>
<keyword evidence="3" id="KW-1185">Reference proteome</keyword>
<feature type="region of interest" description="Disordered" evidence="1">
    <location>
        <begin position="376"/>
        <end position="413"/>
    </location>
</feature>
<evidence type="ECO:0000313" key="2">
    <source>
        <dbReference type="EMBL" id="KXZ46362.1"/>
    </source>
</evidence>
<organism evidence="2 3">
    <name type="scientific">Gonium pectorale</name>
    <name type="common">Green alga</name>
    <dbReference type="NCBI Taxonomy" id="33097"/>
    <lineage>
        <taxon>Eukaryota</taxon>
        <taxon>Viridiplantae</taxon>
        <taxon>Chlorophyta</taxon>
        <taxon>core chlorophytes</taxon>
        <taxon>Chlorophyceae</taxon>
        <taxon>CS clade</taxon>
        <taxon>Chlamydomonadales</taxon>
        <taxon>Volvocaceae</taxon>
        <taxon>Gonium</taxon>
    </lineage>
</organism>
<protein>
    <submittedName>
        <fullName evidence="2">Uncharacterized protein</fullName>
    </submittedName>
</protein>
<accession>A0A150G940</accession>
<feature type="compositionally biased region" description="Gly residues" evidence="1">
    <location>
        <begin position="379"/>
        <end position="396"/>
    </location>
</feature>